<dbReference type="InterPro" id="IPR023296">
    <property type="entry name" value="Glyco_hydro_beta-prop_sf"/>
</dbReference>
<dbReference type="AlphaFoldDB" id="A0A1C7M2V4"/>
<keyword evidence="2" id="KW-1185">Reference proteome</keyword>
<dbReference type="EMBL" id="LUGG01000011">
    <property type="protein sequence ID" value="OBZ71225.1"/>
    <property type="molecule type" value="Genomic_DNA"/>
</dbReference>
<dbReference type="STRING" id="5627.A0A1C7M2V4"/>
<dbReference type="Proteomes" id="UP000092993">
    <property type="component" value="Unassembled WGS sequence"/>
</dbReference>
<dbReference type="Gene3D" id="2.115.10.20">
    <property type="entry name" value="Glycosyl hydrolase domain, family 43"/>
    <property type="match status" value="1"/>
</dbReference>
<evidence type="ECO:0000313" key="2">
    <source>
        <dbReference type="Proteomes" id="UP000092993"/>
    </source>
</evidence>
<gene>
    <name evidence="1" type="ORF">A0H81_08430</name>
</gene>
<organism evidence="1 2">
    <name type="scientific">Grifola frondosa</name>
    <name type="common">Maitake</name>
    <name type="synonym">Polyporus frondosus</name>
    <dbReference type="NCBI Taxonomy" id="5627"/>
    <lineage>
        <taxon>Eukaryota</taxon>
        <taxon>Fungi</taxon>
        <taxon>Dikarya</taxon>
        <taxon>Basidiomycota</taxon>
        <taxon>Agaricomycotina</taxon>
        <taxon>Agaricomycetes</taxon>
        <taxon>Polyporales</taxon>
        <taxon>Grifolaceae</taxon>
        <taxon>Grifola</taxon>
    </lineage>
</organism>
<dbReference type="SUPFAM" id="SSF75005">
    <property type="entry name" value="Arabinanase/levansucrase/invertase"/>
    <property type="match status" value="1"/>
</dbReference>
<accession>A0A1C7M2V4</accession>
<comment type="caution">
    <text evidence="1">The sequence shown here is derived from an EMBL/GenBank/DDBJ whole genome shotgun (WGS) entry which is preliminary data.</text>
</comment>
<name>A0A1C7M2V4_GRIFR</name>
<evidence type="ECO:0000313" key="1">
    <source>
        <dbReference type="EMBL" id="OBZ71225.1"/>
    </source>
</evidence>
<protein>
    <submittedName>
        <fullName evidence="1">Uncharacterized protein</fullName>
    </submittedName>
</protein>
<dbReference type="OrthoDB" id="195678at2759"/>
<proteinExistence type="predicted"/>
<reference evidence="1 2" key="1">
    <citation type="submission" date="2016-03" db="EMBL/GenBank/DDBJ databases">
        <title>Whole genome sequencing of Grifola frondosa 9006-11.</title>
        <authorList>
            <person name="Min B."/>
            <person name="Park H."/>
            <person name="Kim J.-G."/>
            <person name="Cho H."/>
            <person name="Oh Y.-L."/>
            <person name="Kong W.-S."/>
            <person name="Choi I.-G."/>
        </authorList>
    </citation>
    <scope>NUCLEOTIDE SEQUENCE [LARGE SCALE GENOMIC DNA]</scope>
    <source>
        <strain evidence="1 2">9006-11</strain>
    </source>
</reference>
<sequence length="76" mass="8736">MLELVRSARHVRRPPYYATQRASSEFSVEAGKYWLFWTGTGLEIRTSTDRTAWTFVGLIWPNGAGWTDSYMETSKG</sequence>